<reference evidence="3 4" key="2">
    <citation type="submission" date="2018-11" db="EMBL/GenBank/DDBJ databases">
        <title>Complete Genome Sequence of Vbrio mediterranei 117-T6: a Potential Pathogen Bacteria Isolated from the Conchocelis of Pyropia.</title>
        <authorList>
            <person name="Liu Q."/>
        </authorList>
    </citation>
    <scope>NUCLEOTIDE SEQUENCE [LARGE SCALE GENOMIC DNA]</scope>
    <source>
        <strain evidence="3 4">117-T6</strain>
    </source>
</reference>
<dbReference type="RefSeq" id="WP_006073952.1">
    <property type="nucleotide sequence ID" value="NC_010734.1"/>
</dbReference>
<dbReference type="EMBL" id="CP033577">
    <property type="protein sequence ID" value="AYV19822.1"/>
    <property type="molecule type" value="Genomic_DNA"/>
</dbReference>
<reference evidence="1" key="1">
    <citation type="journal article" date="2008" name="Appl. Environ. Microbiol.">
        <title>Correlation between detection of a plasmid and high-level virulence of Vibrio nigripulchritudo, a pathogen of the shrimp Litopenaeus stylirostris.</title>
        <authorList>
            <person name="Reynaud Y."/>
            <person name="Saulnier D."/>
            <person name="Mazel D."/>
            <person name="Goarant C."/>
            <person name="Le Roux F."/>
        </authorList>
    </citation>
    <scope>NUCLEOTIDE SEQUENCE</scope>
    <source>
        <strain evidence="1">AK1</strain>
        <plasmid evidence="1">pAK1</plasmid>
    </source>
</reference>
<protein>
    <submittedName>
        <fullName evidence="3">Uncharacterized protein</fullName>
    </submittedName>
</protein>
<keyword evidence="1" id="KW-0614">Plasmid</keyword>
<proteinExistence type="predicted"/>
<name>A0A3G4V5N9_9VIBR</name>
<evidence type="ECO:0000313" key="4">
    <source>
        <dbReference type="Proteomes" id="UP000279760"/>
    </source>
</evidence>
<sequence>MSKTIAKQHSDINTAKFDSIGSHEKKSCESSYTLADAEQKASDISNIALYLNSGAYPEHLGHDLMDHLQSEIEDLQSIIGYLRILPLIQCNPLESSEVLN</sequence>
<geneLocation type="plasmid" evidence="1">
    <name>pAK1</name>
</geneLocation>
<accession>A0A3G4V5N9</accession>
<evidence type="ECO:0000313" key="3">
    <source>
        <dbReference type="EMBL" id="AYV19825.1"/>
    </source>
</evidence>
<dbReference type="EMBL" id="CP033577">
    <property type="protein sequence ID" value="AYV19825.1"/>
    <property type="molecule type" value="Genomic_DNA"/>
</dbReference>
<dbReference type="Proteomes" id="UP000279760">
    <property type="component" value="Chromosome 1"/>
</dbReference>
<organism evidence="3 4">
    <name type="scientific">Vibrio mediterranei</name>
    <dbReference type="NCBI Taxonomy" id="689"/>
    <lineage>
        <taxon>Bacteria</taxon>
        <taxon>Pseudomonadati</taxon>
        <taxon>Pseudomonadota</taxon>
        <taxon>Gammaproteobacteria</taxon>
        <taxon>Vibrionales</taxon>
        <taxon>Vibrionaceae</taxon>
        <taxon>Vibrio</taxon>
    </lineage>
</organism>
<evidence type="ECO:0000313" key="2">
    <source>
        <dbReference type="EMBL" id="AYV19822.1"/>
    </source>
</evidence>
<evidence type="ECO:0000313" key="1">
    <source>
        <dbReference type="EMBL" id="ABX56720.1"/>
    </source>
</evidence>
<accession>B2XSM9</accession>
<dbReference type="EMBL" id="EU159455">
    <property type="protein sequence ID" value="ABX56720.1"/>
    <property type="molecule type" value="Genomic_DNA"/>
</dbReference>
<gene>
    <name evidence="2" type="ORF">ECB94_00295</name>
    <name evidence="3" type="ORF">ECB94_00310</name>
</gene>
<dbReference type="AlphaFoldDB" id="A0A3G4V5N9"/>